<organism evidence="4 5">
    <name type="scientific">Hujiaoplasma nucleasis</name>
    <dbReference type="NCBI Taxonomy" id="2725268"/>
    <lineage>
        <taxon>Bacteria</taxon>
        <taxon>Bacillati</taxon>
        <taxon>Mycoplasmatota</taxon>
        <taxon>Mollicutes</taxon>
        <taxon>Candidatus Izemoplasmatales</taxon>
        <taxon>Hujiaoplasmataceae</taxon>
        <taxon>Hujiaoplasma</taxon>
    </lineage>
</organism>
<comment type="similarity">
    <text evidence="1">Belongs to the PhzF family.</text>
</comment>
<keyword evidence="5" id="KW-1185">Reference proteome</keyword>
<dbReference type="Gene3D" id="3.10.310.10">
    <property type="entry name" value="Diaminopimelate Epimerase, Chain A, domain 1"/>
    <property type="match status" value="2"/>
</dbReference>
<protein>
    <submittedName>
        <fullName evidence="4">PhzF family phenazine biosynthesis protein</fullName>
    </submittedName>
</protein>
<dbReference type="PANTHER" id="PTHR13774">
    <property type="entry name" value="PHENAZINE BIOSYNTHESIS PROTEIN"/>
    <property type="match status" value="1"/>
</dbReference>
<dbReference type="SUPFAM" id="SSF54506">
    <property type="entry name" value="Diaminopimelate epimerase-like"/>
    <property type="match status" value="1"/>
</dbReference>
<dbReference type="NCBIfam" id="TIGR00654">
    <property type="entry name" value="PhzF_family"/>
    <property type="match status" value="1"/>
</dbReference>
<dbReference type="PIRSF" id="PIRSF016184">
    <property type="entry name" value="PhzC_PhzF"/>
    <property type="match status" value="1"/>
</dbReference>
<evidence type="ECO:0000313" key="5">
    <source>
        <dbReference type="Proteomes" id="UP000512167"/>
    </source>
</evidence>
<evidence type="ECO:0000256" key="3">
    <source>
        <dbReference type="PIRSR" id="PIRSR016184-1"/>
    </source>
</evidence>
<feature type="active site" evidence="3">
    <location>
        <position position="47"/>
    </location>
</feature>
<dbReference type="EMBL" id="CP051151">
    <property type="protein sequence ID" value="QLY40821.1"/>
    <property type="molecule type" value="Genomic_DNA"/>
</dbReference>
<gene>
    <name evidence="4" type="ORF">HF295_08115</name>
</gene>
<dbReference type="Pfam" id="PF02567">
    <property type="entry name" value="PhzC-PhzF"/>
    <property type="match status" value="1"/>
</dbReference>
<dbReference type="AlphaFoldDB" id="A0A7L6N5H7"/>
<dbReference type="KEGG" id="tbk:HF295_08115"/>
<keyword evidence="2" id="KW-0413">Isomerase</keyword>
<evidence type="ECO:0000256" key="1">
    <source>
        <dbReference type="ARBA" id="ARBA00008270"/>
    </source>
</evidence>
<accession>A0A7L6N5H7</accession>
<dbReference type="GO" id="GO:0016853">
    <property type="term" value="F:isomerase activity"/>
    <property type="evidence" value="ECO:0007669"/>
    <property type="project" value="UniProtKB-KW"/>
</dbReference>
<dbReference type="PANTHER" id="PTHR13774:SF39">
    <property type="entry name" value="BIOSYNTHESIS PROTEIN, PUTATIVE-RELATED"/>
    <property type="match status" value="1"/>
</dbReference>
<dbReference type="GO" id="GO:0005737">
    <property type="term" value="C:cytoplasm"/>
    <property type="evidence" value="ECO:0007669"/>
    <property type="project" value="TreeGrafter"/>
</dbReference>
<evidence type="ECO:0000313" key="4">
    <source>
        <dbReference type="EMBL" id="QLY40821.1"/>
    </source>
</evidence>
<dbReference type="InterPro" id="IPR003719">
    <property type="entry name" value="Phenazine_PhzF-like"/>
</dbReference>
<name>A0A7L6N5H7_9MOLU</name>
<sequence length="280" mass="31934">MKLNQLYRLSAFPKTIYGGNKAGVYIYADDLSDDQMQKIAKILGYSETAFVCHSDKADFKVRFFTPTSEVDLCGHATIATFNLLRDLNIVENRYYTQETKAGILMLDIDSDLVFMQQNPPVFSDFIPNQVFDKCFRKIKFHHKYKAQIISTGLREIFLPVSDLDTLNHLEPCYEEIIEVCDKYNVIGIHVFCLDGEVDAYGRNFAPIVGIEEESATGTSNGALACYLFKHHKQKSKYTLRQGYSMNQPSEIIAKIDRTHSQIKNVWVGGKATLIKERTLK</sequence>
<proteinExistence type="inferred from homology"/>
<reference evidence="4 5" key="1">
    <citation type="submission" date="2020-04" db="EMBL/GenBank/DDBJ databases">
        <authorList>
            <person name="Zheng R.K."/>
            <person name="Sun C.M."/>
        </authorList>
    </citation>
    <scope>NUCLEOTIDE SEQUENCE [LARGE SCALE GENOMIC DNA]</scope>
    <source>
        <strain evidence="5">zrk29</strain>
    </source>
</reference>
<dbReference type="Proteomes" id="UP000512167">
    <property type="component" value="Chromosome"/>
</dbReference>
<evidence type="ECO:0000256" key="2">
    <source>
        <dbReference type="ARBA" id="ARBA00023235"/>
    </source>
</evidence>